<dbReference type="GeneID" id="85394237"/>
<gene>
    <name evidence="2" type="ORF">BDZ83DRAFT_650017</name>
</gene>
<accession>A0AAD8UN74</accession>
<name>A0AAD8UN74_GLOAC</name>
<feature type="compositionally biased region" description="Polar residues" evidence="1">
    <location>
        <begin position="104"/>
        <end position="121"/>
    </location>
</feature>
<keyword evidence="3" id="KW-1185">Reference proteome</keyword>
<sequence length="152" mass="16912">MAKMMHRRGSTITEPPSFASDLALVSPRMASRLVTPHIARTLSSASHRRSRYSMQRCRTEHKGRPVPLPIVSERYKAMQAVVDDKGPGLPFWTTKNDILFSGLTRKSQPASPHTEAAASQQEAREPIPSFAALASHRFVRTQADQDPHAIPF</sequence>
<evidence type="ECO:0000313" key="3">
    <source>
        <dbReference type="Proteomes" id="UP001244207"/>
    </source>
</evidence>
<evidence type="ECO:0000256" key="1">
    <source>
        <dbReference type="SAM" id="MobiDB-lite"/>
    </source>
</evidence>
<feature type="region of interest" description="Disordered" evidence="1">
    <location>
        <begin position="42"/>
        <end position="65"/>
    </location>
</feature>
<comment type="caution">
    <text evidence="2">The sequence shown here is derived from an EMBL/GenBank/DDBJ whole genome shotgun (WGS) entry which is preliminary data.</text>
</comment>
<proteinExistence type="predicted"/>
<reference evidence="2" key="1">
    <citation type="submission" date="2021-12" db="EMBL/GenBank/DDBJ databases">
        <title>Comparative genomics, transcriptomics and evolutionary studies reveal genomic signatures of adaptation to plant cell wall in hemibiotrophic fungi.</title>
        <authorList>
            <consortium name="DOE Joint Genome Institute"/>
            <person name="Baroncelli R."/>
            <person name="Diaz J.F."/>
            <person name="Benocci T."/>
            <person name="Peng M."/>
            <person name="Battaglia E."/>
            <person name="Haridas S."/>
            <person name="Andreopoulos W."/>
            <person name="Labutti K."/>
            <person name="Pangilinan J."/>
            <person name="Floch G.L."/>
            <person name="Makela M.R."/>
            <person name="Henrissat B."/>
            <person name="Grigoriev I.V."/>
            <person name="Crouch J.A."/>
            <person name="De Vries R.P."/>
            <person name="Sukno S.A."/>
            <person name="Thon M.R."/>
        </authorList>
    </citation>
    <scope>NUCLEOTIDE SEQUENCE</scope>
    <source>
        <strain evidence="2">CBS 112980</strain>
    </source>
</reference>
<dbReference type="Proteomes" id="UP001244207">
    <property type="component" value="Unassembled WGS sequence"/>
</dbReference>
<dbReference type="AlphaFoldDB" id="A0AAD8UN74"/>
<protein>
    <submittedName>
        <fullName evidence="2">Uncharacterized protein</fullName>
    </submittedName>
</protein>
<organism evidence="2 3">
    <name type="scientific">Glomerella acutata</name>
    <name type="common">Colletotrichum acutatum</name>
    <dbReference type="NCBI Taxonomy" id="27357"/>
    <lineage>
        <taxon>Eukaryota</taxon>
        <taxon>Fungi</taxon>
        <taxon>Dikarya</taxon>
        <taxon>Ascomycota</taxon>
        <taxon>Pezizomycotina</taxon>
        <taxon>Sordariomycetes</taxon>
        <taxon>Hypocreomycetidae</taxon>
        <taxon>Glomerellales</taxon>
        <taxon>Glomerellaceae</taxon>
        <taxon>Colletotrichum</taxon>
        <taxon>Colletotrichum acutatum species complex</taxon>
    </lineage>
</organism>
<dbReference type="EMBL" id="JAHMHS010000028">
    <property type="protein sequence ID" value="KAK1726936.1"/>
    <property type="molecule type" value="Genomic_DNA"/>
</dbReference>
<feature type="region of interest" description="Disordered" evidence="1">
    <location>
        <begin position="103"/>
        <end position="131"/>
    </location>
</feature>
<evidence type="ECO:0000313" key="2">
    <source>
        <dbReference type="EMBL" id="KAK1726936.1"/>
    </source>
</evidence>
<dbReference type="RefSeq" id="XP_060366991.1">
    <property type="nucleotide sequence ID" value="XM_060510338.1"/>
</dbReference>